<protein>
    <recommendedName>
        <fullName evidence="2">PorZ N-terminal beta-propeller domain-containing protein</fullName>
    </recommendedName>
</protein>
<sequence>MTPSGLFRWVTFLSALVWSLATDAQTSQLPLGGWQVHVPNHRAKSIAETPSSVYCATEDGFFRYIKEENTLQRLSRTDGFSDVNLGALSYDSASATLVVAYENTNLDLLKDGKVQNLTELLRKSMTGAKIIHHLATHNKKAYVSTSFGLVVVDLVKLEIKDTYSNLGAQGEAVQVYASAVWKDSLYIASSGGLMAANLNNANLLDFRSWRRFGTAEGIPFGSASDAFRTISAFEGGVYAGINGTGLYRFDGSSWSKAAFSTADNQYKSIETNGRRLEIAGSQEVLEVTVAGQMTRLTHPLLVDLRMAIPARDGGVWAASYEKGLVRASISGAESFVPNGPAFVDVFGVYAEPGLFTVLGGGYSQGYLQRSSGAGFYQLQNGQWTSYNFASGGQFPQNARDLVMARRNPVNGKLYIASYGAGLLEWEGLDNVKLYNNTNSPLLSAIDANDRNYIRVPGIAIDAAGSVWVTNRNQFANSPALFELKLDGTWKSHPFNGYGLGSGLDKVVVDESGYKWVTISTNGTDAGMIVYDDLTGQYAYIGGAGQGGLPGKQVFALAVDQQGEVWAGTNNGVAVFSSTPDIFTSAYSGAYLPIYERRPLLQGQVIRSIAVDGGNRKWIGTDTGLWLFNETGEKMIHNFTTKNSPLPSDKIRDISVDPSTGEVLIGTEGGIAVFRGSATRTEAVNKNCLQVFPNPVRTGFTGNIGISGVPENGWVKITDVAGFLVFEGKAAGGTFAWHGRDYNGRKAKPGVYVVMASSQDGSQTCMTKIAIQ</sequence>
<organism evidence="3 4">
    <name type="scientific">Rufibacter hautae</name>
    <dbReference type="NCBI Taxonomy" id="2595005"/>
    <lineage>
        <taxon>Bacteria</taxon>
        <taxon>Pseudomonadati</taxon>
        <taxon>Bacteroidota</taxon>
        <taxon>Cytophagia</taxon>
        <taxon>Cytophagales</taxon>
        <taxon>Hymenobacteraceae</taxon>
        <taxon>Rufibacter</taxon>
    </lineage>
</organism>
<keyword evidence="1" id="KW-0732">Signal</keyword>
<keyword evidence="4" id="KW-1185">Reference proteome</keyword>
<dbReference type="InterPro" id="IPR015943">
    <property type="entry name" value="WD40/YVTN_repeat-like_dom_sf"/>
</dbReference>
<feature type="chain" id="PRO_5023033011" description="PorZ N-terminal beta-propeller domain-containing protein" evidence="1">
    <location>
        <begin position="25"/>
        <end position="771"/>
    </location>
</feature>
<comment type="caution">
    <text evidence="3">The sequence shown here is derived from an EMBL/GenBank/DDBJ whole genome shotgun (WGS) entry which is preliminary data.</text>
</comment>
<dbReference type="InterPro" id="IPR011110">
    <property type="entry name" value="Reg_prop"/>
</dbReference>
<dbReference type="AlphaFoldDB" id="A0A5B6T875"/>
<feature type="signal peptide" evidence="1">
    <location>
        <begin position="1"/>
        <end position="24"/>
    </location>
</feature>
<name>A0A5B6T875_9BACT</name>
<dbReference type="Proteomes" id="UP000324133">
    <property type="component" value="Unassembled WGS sequence"/>
</dbReference>
<accession>A0A5B6T875</accession>
<evidence type="ECO:0000313" key="4">
    <source>
        <dbReference type="Proteomes" id="UP000324133"/>
    </source>
</evidence>
<reference evidence="3 4" key="1">
    <citation type="submission" date="2019-07" db="EMBL/GenBank/DDBJ databases">
        <title>Rufibacter sp. nov., isolated from lake sediment.</title>
        <authorList>
            <person name="Qu J.-H."/>
        </authorList>
    </citation>
    <scope>NUCLEOTIDE SEQUENCE [LARGE SCALE GENOMIC DNA]</scope>
    <source>
        <strain evidence="3 4">NBS58-1</strain>
    </source>
</reference>
<dbReference type="Pfam" id="PF21544">
    <property type="entry name" value="PorZ_N_b_propeller"/>
    <property type="match status" value="1"/>
</dbReference>
<evidence type="ECO:0000313" key="3">
    <source>
        <dbReference type="EMBL" id="KAA3436117.1"/>
    </source>
</evidence>
<evidence type="ECO:0000259" key="2">
    <source>
        <dbReference type="Pfam" id="PF21544"/>
    </source>
</evidence>
<dbReference type="InterPro" id="IPR048954">
    <property type="entry name" value="PorZ_N"/>
</dbReference>
<dbReference type="RefSeq" id="WP_149092076.1">
    <property type="nucleotide sequence ID" value="NZ_VKKY01000003.1"/>
</dbReference>
<dbReference type="OrthoDB" id="9807410at2"/>
<feature type="domain" description="PorZ N-terminal beta-propeller" evidence="2">
    <location>
        <begin position="53"/>
        <end position="210"/>
    </location>
</feature>
<evidence type="ECO:0000256" key="1">
    <source>
        <dbReference type="SAM" id="SignalP"/>
    </source>
</evidence>
<dbReference type="Gene3D" id="2.130.10.10">
    <property type="entry name" value="YVTN repeat-like/Quinoprotein amine dehydrogenase"/>
    <property type="match status" value="3"/>
</dbReference>
<dbReference type="Pfam" id="PF07494">
    <property type="entry name" value="Reg_prop"/>
    <property type="match status" value="1"/>
</dbReference>
<gene>
    <name evidence="3" type="ORF">FOA19_17085</name>
</gene>
<dbReference type="EMBL" id="VKKY01000003">
    <property type="protein sequence ID" value="KAA3436117.1"/>
    <property type="molecule type" value="Genomic_DNA"/>
</dbReference>
<dbReference type="SUPFAM" id="SSF101898">
    <property type="entry name" value="NHL repeat"/>
    <property type="match status" value="1"/>
</dbReference>
<proteinExistence type="predicted"/>